<sequence>MRSGAFVVGGHGRGCRGGHDGSHGAGARYGHDGEHSKGAAVAIMPGTAEKQGAVMAATVREPTMAMIASIAKVPRWP</sequence>
<reference evidence="2 3" key="1">
    <citation type="submission" date="2014-12" db="EMBL/GenBank/DDBJ databases">
        <title>Draft genome sequence of Paenibacillus kamchatkensis strain B-2647.</title>
        <authorList>
            <person name="Karlyshev A.V."/>
            <person name="Kudryashova E.B."/>
        </authorList>
    </citation>
    <scope>NUCLEOTIDE SEQUENCE [LARGE SCALE GENOMIC DNA]</scope>
    <source>
        <strain evidence="2 3">VKM B-2647</strain>
    </source>
</reference>
<comment type="caution">
    <text evidence="2">The sequence shown here is derived from an EMBL/GenBank/DDBJ whole genome shotgun (WGS) entry which is preliminary data.</text>
</comment>
<protein>
    <submittedName>
        <fullName evidence="2">Uncharacterized protein</fullName>
    </submittedName>
</protein>
<organism evidence="2 3">
    <name type="scientific">Gordoniibacillus kamchatkensis</name>
    <dbReference type="NCBI Taxonomy" id="1590651"/>
    <lineage>
        <taxon>Bacteria</taxon>
        <taxon>Bacillati</taxon>
        <taxon>Bacillota</taxon>
        <taxon>Bacilli</taxon>
        <taxon>Bacillales</taxon>
        <taxon>Paenibacillaceae</taxon>
        <taxon>Gordoniibacillus</taxon>
    </lineage>
</organism>
<dbReference type="Proteomes" id="UP000031967">
    <property type="component" value="Unassembled WGS sequence"/>
</dbReference>
<feature type="region of interest" description="Disordered" evidence="1">
    <location>
        <begin position="1"/>
        <end position="33"/>
    </location>
</feature>
<accession>A0ABR5AL00</accession>
<evidence type="ECO:0000313" key="2">
    <source>
        <dbReference type="EMBL" id="KIL41701.1"/>
    </source>
</evidence>
<keyword evidence="3" id="KW-1185">Reference proteome</keyword>
<evidence type="ECO:0000313" key="3">
    <source>
        <dbReference type="Proteomes" id="UP000031967"/>
    </source>
</evidence>
<name>A0ABR5AL00_9BACL</name>
<proteinExistence type="predicted"/>
<gene>
    <name evidence="2" type="ORF">SD70_04790</name>
</gene>
<dbReference type="EMBL" id="JXAK01000006">
    <property type="protein sequence ID" value="KIL41701.1"/>
    <property type="molecule type" value="Genomic_DNA"/>
</dbReference>
<evidence type="ECO:0000256" key="1">
    <source>
        <dbReference type="SAM" id="MobiDB-lite"/>
    </source>
</evidence>